<dbReference type="InterPro" id="IPR029044">
    <property type="entry name" value="Nucleotide-diphossugar_trans"/>
</dbReference>
<evidence type="ECO:0000259" key="2">
    <source>
        <dbReference type="Pfam" id="PF13632"/>
    </source>
</evidence>
<protein>
    <submittedName>
        <fullName evidence="3">Glycosyltransferase family 2 protein</fullName>
    </submittedName>
</protein>
<name>A0A849T186_UNCEI</name>
<gene>
    <name evidence="3" type="ORF">HOP12_13035</name>
</gene>
<feature type="domain" description="Glycosyltransferase 2-like" evidence="1">
    <location>
        <begin position="4"/>
        <end position="142"/>
    </location>
</feature>
<dbReference type="EMBL" id="JABFRW010000170">
    <property type="protein sequence ID" value="NOT35069.1"/>
    <property type="molecule type" value="Genomic_DNA"/>
</dbReference>
<dbReference type="SUPFAM" id="SSF53448">
    <property type="entry name" value="Nucleotide-diphospho-sugar transferases"/>
    <property type="match status" value="1"/>
</dbReference>
<dbReference type="Proteomes" id="UP000580839">
    <property type="component" value="Unassembled WGS sequence"/>
</dbReference>
<dbReference type="PANTHER" id="PTHR43179">
    <property type="entry name" value="RHAMNOSYLTRANSFERASE WBBL"/>
    <property type="match status" value="1"/>
</dbReference>
<reference evidence="3 4" key="1">
    <citation type="submission" date="2020-04" db="EMBL/GenBank/DDBJ databases">
        <title>Metagenomic profiling of ammonia- and methane-oxidizing microorganisms in a Dutch drinking water treatment plant.</title>
        <authorList>
            <person name="Poghosyan L."/>
            <person name="Leucker S."/>
        </authorList>
    </citation>
    <scope>NUCLEOTIDE SEQUENCE [LARGE SCALE GENOMIC DNA]</scope>
    <source>
        <strain evidence="3">S-RSF-IL-03</strain>
    </source>
</reference>
<sequence length="285" mass="31991">MEFSAVIVNYDSREPLAGCLDALEAAAAGHSHETLVVDNSPGDGTAQWLRERHPSVRILANRDNLGFARAVNQGLEATTTPFALVLNPDCELERDALDALLAHHAANPRCGIAAPRIHNPDGTLEYSARSYPGPLTVLFNRYSLLTRLFPRNPWSRGYLLTDWDHASVRDVDWVSGACMLVRREAIAQVGPFDEGFFMFNEDVDWCRRMNLAGWRVTYVSSARAVHHVGASRHRVSNKVIWERHRGMLRYFRKHHRPNPISSGLVALFVMSRASLMVALNGMKPR</sequence>
<organism evidence="3 4">
    <name type="scientific">Eiseniibacteriota bacterium</name>
    <dbReference type="NCBI Taxonomy" id="2212470"/>
    <lineage>
        <taxon>Bacteria</taxon>
        <taxon>Candidatus Eiseniibacteriota</taxon>
    </lineage>
</organism>
<proteinExistence type="predicted"/>
<evidence type="ECO:0000313" key="4">
    <source>
        <dbReference type="Proteomes" id="UP000580839"/>
    </source>
</evidence>
<dbReference type="PANTHER" id="PTHR43179:SF7">
    <property type="entry name" value="RHAMNOSYLTRANSFERASE WBBL"/>
    <property type="match status" value="1"/>
</dbReference>
<feature type="domain" description="Glycosyltransferase 2-like" evidence="2">
    <location>
        <begin position="173"/>
        <end position="228"/>
    </location>
</feature>
<keyword evidence="3" id="KW-0808">Transferase</keyword>
<dbReference type="CDD" id="cd04186">
    <property type="entry name" value="GT_2_like_c"/>
    <property type="match status" value="1"/>
</dbReference>
<dbReference type="Gene3D" id="3.90.550.10">
    <property type="entry name" value="Spore Coat Polysaccharide Biosynthesis Protein SpsA, Chain A"/>
    <property type="match status" value="1"/>
</dbReference>
<dbReference type="InterPro" id="IPR001173">
    <property type="entry name" value="Glyco_trans_2-like"/>
</dbReference>
<dbReference type="Pfam" id="PF13632">
    <property type="entry name" value="Glyco_trans_2_3"/>
    <property type="match status" value="1"/>
</dbReference>
<dbReference type="AlphaFoldDB" id="A0A849T186"/>
<accession>A0A849T186</accession>
<dbReference type="GO" id="GO:0016740">
    <property type="term" value="F:transferase activity"/>
    <property type="evidence" value="ECO:0007669"/>
    <property type="project" value="UniProtKB-KW"/>
</dbReference>
<evidence type="ECO:0000313" key="3">
    <source>
        <dbReference type="EMBL" id="NOT35069.1"/>
    </source>
</evidence>
<comment type="caution">
    <text evidence="3">The sequence shown here is derived from an EMBL/GenBank/DDBJ whole genome shotgun (WGS) entry which is preliminary data.</text>
</comment>
<dbReference type="Pfam" id="PF00535">
    <property type="entry name" value="Glycos_transf_2"/>
    <property type="match status" value="1"/>
</dbReference>
<evidence type="ECO:0000259" key="1">
    <source>
        <dbReference type="Pfam" id="PF00535"/>
    </source>
</evidence>